<evidence type="ECO:0000313" key="1">
    <source>
        <dbReference type="EMBL" id="EAR14005.1"/>
    </source>
</evidence>
<protein>
    <submittedName>
        <fullName evidence="1">Uncharacterized protein</fullName>
    </submittedName>
</protein>
<proteinExistence type="predicted"/>
<comment type="caution">
    <text evidence="1">The sequence shown here is derived from an EMBL/GenBank/DDBJ whole genome shotgun (WGS) entry which is preliminary data.</text>
</comment>
<name>A4BYG4_9FLAO</name>
<dbReference type="EMBL" id="AAOG01000001">
    <property type="protein sequence ID" value="EAR14005.1"/>
    <property type="molecule type" value="Genomic_DNA"/>
</dbReference>
<sequence>MFFVNKKNKSGGRGFQGGFLTDTIFTAVI</sequence>
<keyword evidence="2" id="KW-1185">Reference proteome</keyword>
<reference evidence="1 2" key="1">
    <citation type="submission" date="2006-02" db="EMBL/GenBank/DDBJ databases">
        <authorList>
            <person name="Murray A."/>
            <person name="Staley J."/>
            <person name="Ferriera S."/>
            <person name="Johnson J."/>
            <person name="Kravitz S."/>
            <person name="Halpern A."/>
            <person name="Remington K."/>
            <person name="Beeson K."/>
            <person name="Tran B."/>
            <person name="Rogers Y.-H."/>
            <person name="Friedman R."/>
            <person name="Venter J.C."/>
        </authorList>
    </citation>
    <scope>NUCLEOTIDE SEQUENCE [LARGE SCALE GENOMIC DNA]</scope>
    <source>
        <strain evidence="1 2">23-P</strain>
    </source>
</reference>
<dbReference type="HOGENOM" id="CLU_3409900_0_0_10"/>
<dbReference type="AlphaFoldDB" id="A4BYG4"/>
<dbReference type="Proteomes" id="UP000003053">
    <property type="component" value="Unassembled WGS sequence"/>
</dbReference>
<evidence type="ECO:0000313" key="2">
    <source>
        <dbReference type="Proteomes" id="UP000003053"/>
    </source>
</evidence>
<gene>
    <name evidence="1" type="ORF">PI23P_05887</name>
</gene>
<accession>A4BYG4</accession>
<organism evidence="1 2">
    <name type="scientific">Polaribacter irgensii 23-P</name>
    <dbReference type="NCBI Taxonomy" id="313594"/>
    <lineage>
        <taxon>Bacteria</taxon>
        <taxon>Pseudomonadati</taxon>
        <taxon>Bacteroidota</taxon>
        <taxon>Flavobacteriia</taxon>
        <taxon>Flavobacteriales</taxon>
        <taxon>Flavobacteriaceae</taxon>
    </lineage>
</organism>